<dbReference type="InterPro" id="IPR002591">
    <property type="entry name" value="Phosphodiest/P_Trfase"/>
</dbReference>
<dbReference type="GO" id="GO:0016787">
    <property type="term" value="F:hydrolase activity"/>
    <property type="evidence" value="ECO:0007669"/>
    <property type="project" value="UniProtKB-ARBA"/>
</dbReference>
<dbReference type="EMBL" id="CP026604">
    <property type="protein sequence ID" value="AWB67420.1"/>
    <property type="molecule type" value="Genomic_DNA"/>
</dbReference>
<dbReference type="OrthoDB" id="9771966at2"/>
<protein>
    <submittedName>
        <fullName evidence="1">Alkaline phosphatase family protein</fullName>
    </submittedName>
</protein>
<organism evidence="1 2">
    <name type="scientific">Saccharobesus litoralis</name>
    <dbReference type="NCBI Taxonomy" id="2172099"/>
    <lineage>
        <taxon>Bacteria</taxon>
        <taxon>Pseudomonadati</taxon>
        <taxon>Pseudomonadota</taxon>
        <taxon>Gammaproteobacteria</taxon>
        <taxon>Alteromonadales</taxon>
        <taxon>Alteromonadaceae</taxon>
        <taxon>Saccharobesus</taxon>
    </lineage>
</organism>
<name>A0A2S0VTJ6_9ALTE</name>
<dbReference type="KEGG" id="cate:C2869_13655"/>
<dbReference type="PANTHER" id="PTHR10151:SF120">
    <property type="entry name" value="BIS(5'-ADENOSYL)-TRIPHOSPHATASE"/>
    <property type="match status" value="1"/>
</dbReference>
<sequence>MSNPLVVINVVGLSPNMLGDNTPNINTLLAKGYQPNAMKEAFPAVTTTAQSAMLTGKYADEHGIVGNGWYFSDLAEVGFWKQANQLVQSDKIWDKLKAQNANFKVSKLFWWYNMYANVDASITPRPHYLADGGKIFDLYSSPEGLHQEIEQQIGTFPFFTFWGPNAGIESSQWIAQAAVKEFEKNSPDLQLIYLPHLDYNLQRLGPNDPQIANDIKAVDNAVGLILDGLASFNVDYLIVSEYGITEVNQAVNINQILRQAGYIKVRKTGPYENLDCGASDAFAVADHQVAHVYINDKSKQDALKQLLINTTGIEQVLDKNEQQALNICHERSGDLVAICQADAWFTYYFWLDDNVAPDYARTVDIHRKPGYDPLEMFIDPNIVMPKLKVISNVIKKKLGFRMLMDVIPLEPSLIKGSHGRPVDDPQHGPVLILPPRLQNAEKNTSYQMTDVFDLIFQHFQS</sequence>
<dbReference type="AlphaFoldDB" id="A0A2S0VTJ6"/>
<proteinExistence type="predicted"/>
<reference evidence="1 2" key="1">
    <citation type="submission" date="2018-01" db="EMBL/GenBank/DDBJ databases">
        <title>Genome sequence of a Cantenovulum-like bacteria.</title>
        <authorList>
            <person name="Tan W.R."/>
            <person name="Lau N.-S."/>
            <person name="Go F."/>
            <person name="Amirul A.-A.A."/>
        </authorList>
    </citation>
    <scope>NUCLEOTIDE SEQUENCE [LARGE SCALE GENOMIC DNA]</scope>
    <source>
        <strain evidence="1 2">CCB-QB4</strain>
    </source>
</reference>
<gene>
    <name evidence="1" type="ORF">C2869_13655</name>
</gene>
<evidence type="ECO:0000313" key="2">
    <source>
        <dbReference type="Proteomes" id="UP000244441"/>
    </source>
</evidence>
<keyword evidence="2" id="KW-1185">Reference proteome</keyword>
<evidence type="ECO:0000313" key="1">
    <source>
        <dbReference type="EMBL" id="AWB67420.1"/>
    </source>
</evidence>
<dbReference type="SUPFAM" id="SSF53649">
    <property type="entry name" value="Alkaline phosphatase-like"/>
    <property type="match status" value="1"/>
</dbReference>
<dbReference type="RefSeq" id="WP_108603467.1">
    <property type="nucleotide sequence ID" value="NZ_CP026604.1"/>
</dbReference>
<dbReference type="PANTHER" id="PTHR10151">
    <property type="entry name" value="ECTONUCLEOTIDE PYROPHOSPHATASE/PHOSPHODIESTERASE"/>
    <property type="match status" value="1"/>
</dbReference>
<dbReference type="CDD" id="cd16018">
    <property type="entry name" value="Enpp"/>
    <property type="match status" value="1"/>
</dbReference>
<dbReference type="Pfam" id="PF01663">
    <property type="entry name" value="Phosphodiest"/>
    <property type="match status" value="1"/>
</dbReference>
<dbReference type="Proteomes" id="UP000244441">
    <property type="component" value="Chromosome"/>
</dbReference>
<accession>A0A2S0VTJ6</accession>
<dbReference type="Gene3D" id="3.40.720.10">
    <property type="entry name" value="Alkaline Phosphatase, subunit A"/>
    <property type="match status" value="1"/>
</dbReference>
<dbReference type="InterPro" id="IPR017850">
    <property type="entry name" value="Alkaline_phosphatase_core_sf"/>
</dbReference>